<organism evidence="2 3">
    <name type="scientific">Trifolium medium</name>
    <dbReference type="NCBI Taxonomy" id="97028"/>
    <lineage>
        <taxon>Eukaryota</taxon>
        <taxon>Viridiplantae</taxon>
        <taxon>Streptophyta</taxon>
        <taxon>Embryophyta</taxon>
        <taxon>Tracheophyta</taxon>
        <taxon>Spermatophyta</taxon>
        <taxon>Magnoliopsida</taxon>
        <taxon>eudicotyledons</taxon>
        <taxon>Gunneridae</taxon>
        <taxon>Pentapetalae</taxon>
        <taxon>rosids</taxon>
        <taxon>fabids</taxon>
        <taxon>Fabales</taxon>
        <taxon>Fabaceae</taxon>
        <taxon>Papilionoideae</taxon>
        <taxon>50 kb inversion clade</taxon>
        <taxon>NPAAA clade</taxon>
        <taxon>Hologalegina</taxon>
        <taxon>IRL clade</taxon>
        <taxon>Trifolieae</taxon>
        <taxon>Trifolium</taxon>
    </lineage>
</organism>
<sequence>MNDAISVSDEKQACPTAEDVVEQSSKTSEQDLPFRKARVSIRARSEAPL</sequence>
<proteinExistence type="predicted"/>
<name>A0A392SFB3_9FABA</name>
<feature type="non-terminal residue" evidence="2">
    <location>
        <position position="49"/>
    </location>
</feature>
<dbReference type="Proteomes" id="UP000265520">
    <property type="component" value="Unassembled WGS sequence"/>
</dbReference>
<dbReference type="AlphaFoldDB" id="A0A392SFB3"/>
<evidence type="ECO:0000256" key="1">
    <source>
        <dbReference type="SAM" id="MobiDB-lite"/>
    </source>
</evidence>
<keyword evidence="3" id="KW-1185">Reference proteome</keyword>
<evidence type="ECO:0000313" key="2">
    <source>
        <dbReference type="EMBL" id="MCI47132.1"/>
    </source>
</evidence>
<dbReference type="EMBL" id="LXQA010367767">
    <property type="protein sequence ID" value="MCI47132.1"/>
    <property type="molecule type" value="Genomic_DNA"/>
</dbReference>
<comment type="caution">
    <text evidence="2">The sequence shown here is derived from an EMBL/GenBank/DDBJ whole genome shotgun (WGS) entry which is preliminary data.</text>
</comment>
<reference evidence="2 3" key="1">
    <citation type="journal article" date="2018" name="Front. Plant Sci.">
        <title>Red Clover (Trifolium pratense) and Zigzag Clover (T. medium) - A Picture of Genomic Similarities and Differences.</title>
        <authorList>
            <person name="Dluhosova J."/>
            <person name="Istvanek J."/>
            <person name="Nedelnik J."/>
            <person name="Repkova J."/>
        </authorList>
    </citation>
    <scope>NUCLEOTIDE SEQUENCE [LARGE SCALE GENOMIC DNA]</scope>
    <source>
        <strain evidence="3">cv. 10/8</strain>
        <tissue evidence="2">Leaf</tissue>
    </source>
</reference>
<feature type="region of interest" description="Disordered" evidence="1">
    <location>
        <begin position="1"/>
        <end position="33"/>
    </location>
</feature>
<evidence type="ECO:0000313" key="3">
    <source>
        <dbReference type="Proteomes" id="UP000265520"/>
    </source>
</evidence>
<protein>
    <submittedName>
        <fullName evidence="2">WRKY transcription factor</fullName>
    </submittedName>
</protein>
<accession>A0A392SFB3</accession>